<keyword evidence="3" id="KW-0238">DNA-binding</keyword>
<evidence type="ECO:0000256" key="4">
    <source>
        <dbReference type="ARBA" id="ARBA00023163"/>
    </source>
</evidence>
<protein>
    <submittedName>
        <fullName evidence="7">LysR family transcriptional regulator</fullName>
    </submittedName>
</protein>
<name>A0ABW7ZJB3_9ACTN</name>
<dbReference type="Pfam" id="PF03466">
    <property type="entry name" value="LysR_substrate"/>
    <property type="match status" value="1"/>
</dbReference>
<reference evidence="7 8" key="1">
    <citation type="submission" date="2024-10" db="EMBL/GenBank/DDBJ databases">
        <title>The Natural Products Discovery Center: Release of the First 8490 Sequenced Strains for Exploring Actinobacteria Biosynthetic Diversity.</title>
        <authorList>
            <person name="Kalkreuter E."/>
            <person name="Kautsar S.A."/>
            <person name="Yang D."/>
            <person name="Bader C.D."/>
            <person name="Teijaro C.N."/>
            <person name="Fluegel L."/>
            <person name="Davis C.M."/>
            <person name="Simpson J.R."/>
            <person name="Lauterbach L."/>
            <person name="Steele A.D."/>
            <person name="Gui C."/>
            <person name="Meng S."/>
            <person name="Li G."/>
            <person name="Viehrig K."/>
            <person name="Ye F."/>
            <person name="Su P."/>
            <person name="Kiefer A.F."/>
            <person name="Nichols A."/>
            <person name="Cepeda A.J."/>
            <person name="Yan W."/>
            <person name="Fan B."/>
            <person name="Jiang Y."/>
            <person name="Adhikari A."/>
            <person name="Zheng C.-J."/>
            <person name="Schuster L."/>
            <person name="Cowan T.M."/>
            <person name="Smanski M.J."/>
            <person name="Chevrette M.G."/>
            <person name="De Carvalho L.P.S."/>
            <person name="Shen B."/>
        </authorList>
    </citation>
    <scope>NUCLEOTIDE SEQUENCE [LARGE SCALE GENOMIC DNA]</scope>
    <source>
        <strain evidence="7 8">NPDC049845</strain>
    </source>
</reference>
<dbReference type="Gene3D" id="1.10.10.10">
    <property type="entry name" value="Winged helix-like DNA-binding domain superfamily/Winged helix DNA-binding domain"/>
    <property type="match status" value="2"/>
</dbReference>
<dbReference type="InterPro" id="IPR036390">
    <property type="entry name" value="WH_DNA-bd_sf"/>
</dbReference>
<dbReference type="EMBL" id="JBITLE010000003">
    <property type="protein sequence ID" value="MFI7262934.1"/>
    <property type="molecule type" value="Genomic_DNA"/>
</dbReference>
<feature type="domain" description="HTH lysR-type" evidence="6">
    <location>
        <begin position="373"/>
        <end position="426"/>
    </location>
</feature>
<sequence>MVGAKALTDQGRGALPGLHDVDWRDLTAFRVVAEELSVDRAGRRLGVGAPAISRRLSRLEQRWRIRLLDRTTRSISPTLAGHRLLRAVQHMDDAWRRLVAATGRAPDDRARPPVAPVWPAELRLATYTHALAQLTQILRRRCPETTFHTAPFHYRASVQALIDGDLDLVMGYELPFAPVEALDGLPHRTLVREPIWVVLASGHPLARGDDELSLAALRDESWVVHPDPRLRELVERSCRAAGFAPRVHHVTGETVAIRALVESGAAVTLGAPTSPLGGLKLRPFVGMPSRRLYLAWNPARVDGPIVAGVMRAMRDYYRASARDRNPSYWRYVGAHPGAFSGITDERDGADEQVESDDTGRNRDDRAWRATVPDLAYFGVVAETLSFVRAAARIGVPTPTVSRRVARLERQLGARLLHRSTRRVTLTDAGRRVLPVALRLGADWDRTWQSIRAG</sequence>
<dbReference type="Pfam" id="PF00126">
    <property type="entry name" value="HTH_1"/>
    <property type="match status" value="2"/>
</dbReference>
<feature type="domain" description="HTH lysR-type" evidence="6">
    <location>
        <begin position="21"/>
        <end position="78"/>
    </location>
</feature>
<dbReference type="InterPro" id="IPR036388">
    <property type="entry name" value="WH-like_DNA-bd_sf"/>
</dbReference>
<keyword evidence="2" id="KW-0805">Transcription regulation</keyword>
<dbReference type="Gene3D" id="3.40.190.10">
    <property type="entry name" value="Periplasmic binding protein-like II"/>
    <property type="match status" value="2"/>
</dbReference>
<feature type="region of interest" description="Disordered" evidence="5">
    <location>
        <begin position="341"/>
        <end position="364"/>
    </location>
</feature>
<dbReference type="PANTHER" id="PTHR30346">
    <property type="entry name" value="TRANSCRIPTIONAL DUAL REGULATOR HCAR-RELATED"/>
    <property type="match status" value="1"/>
</dbReference>
<comment type="similarity">
    <text evidence="1">Belongs to the LysR transcriptional regulatory family.</text>
</comment>
<accession>A0ABW7ZJB3</accession>
<evidence type="ECO:0000259" key="6">
    <source>
        <dbReference type="PROSITE" id="PS50931"/>
    </source>
</evidence>
<evidence type="ECO:0000256" key="1">
    <source>
        <dbReference type="ARBA" id="ARBA00009437"/>
    </source>
</evidence>
<keyword evidence="8" id="KW-1185">Reference proteome</keyword>
<dbReference type="SUPFAM" id="SSF46785">
    <property type="entry name" value="Winged helix' DNA-binding domain"/>
    <property type="match status" value="2"/>
</dbReference>
<proteinExistence type="inferred from homology"/>
<dbReference type="PANTHER" id="PTHR30346:SF0">
    <property type="entry name" value="HCA OPERON TRANSCRIPTIONAL ACTIVATOR HCAR"/>
    <property type="match status" value="1"/>
</dbReference>
<evidence type="ECO:0000256" key="5">
    <source>
        <dbReference type="SAM" id="MobiDB-lite"/>
    </source>
</evidence>
<comment type="caution">
    <text evidence="7">The sequence shown here is derived from an EMBL/GenBank/DDBJ whole genome shotgun (WGS) entry which is preliminary data.</text>
</comment>
<feature type="compositionally biased region" description="Acidic residues" evidence="5">
    <location>
        <begin position="347"/>
        <end position="356"/>
    </location>
</feature>
<organism evidence="7 8">
    <name type="scientific">Micromonospora maritima</name>
    <dbReference type="NCBI Taxonomy" id="986711"/>
    <lineage>
        <taxon>Bacteria</taxon>
        <taxon>Bacillati</taxon>
        <taxon>Actinomycetota</taxon>
        <taxon>Actinomycetes</taxon>
        <taxon>Micromonosporales</taxon>
        <taxon>Micromonosporaceae</taxon>
        <taxon>Micromonospora</taxon>
    </lineage>
</organism>
<keyword evidence="4" id="KW-0804">Transcription</keyword>
<gene>
    <name evidence="7" type="ORF">ACIBP4_11600</name>
</gene>
<evidence type="ECO:0000313" key="8">
    <source>
        <dbReference type="Proteomes" id="UP001612812"/>
    </source>
</evidence>
<dbReference type="Proteomes" id="UP001612812">
    <property type="component" value="Unassembled WGS sequence"/>
</dbReference>
<evidence type="ECO:0000256" key="2">
    <source>
        <dbReference type="ARBA" id="ARBA00023015"/>
    </source>
</evidence>
<dbReference type="PROSITE" id="PS50931">
    <property type="entry name" value="HTH_LYSR"/>
    <property type="match status" value="2"/>
</dbReference>
<dbReference type="SUPFAM" id="SSF53850">
    <property type="entry name" value="Periplasmic binding protein-like II"/>
    <property type="match status" value="1"/>
</dbReference>
<dbReference type="InterPro" id="IPR005119">
    <property type="entry name" value="LysR_subst-bd"/>
</dbReference>
<dbReference type="RefSeq" id="WP_396768859.1">
    <property type="nucleotide sequence ID" value="NZ_JBITLA010000003.1"/>
</dbReference>
<evidence type="ECO:0000256" key="3">
    <source>
        <dbReference type="ARBA" id="ARBA00023125"/>
    </source>
</evidence>
<dbReference type="InterPro" id="IPR000847">
    <property type="entry name" value="LysR_HTH_N"/>
</dbReference>
<evidence type="ECO:0000313" key="7">
    <source>
        <dbReference type="EMBL" id="MFI7262934.1"/>
    </source>
</evidence>